<keyword evidence="2" id="KW-1185">Reference proteome</keyword>
<dbReference type="RefSeq" id="WP_344211002.1">
    <property type="nucleotide sequence ID" value="NZ_BAAAOS010000010.1"/>
</dbReference>
<name>A0ABN2CP80_9ACTN</name>
<sequence>MPSYATGRIPPDLVRRGRVLRPADAEGIYAHPRPEFRRLEDAGALHRLASGQYAVVPDDMVGTNWLPDLEAVAIGIATAGGRPDSAALMGISAARIHDAIPRVINIATVAVAHHRRDITLVDRDAEILFVRRNLATLDLQRQHTELATGWVTTIEQTALDLIARPQLGGAPDAAEEAVDALLSRSDLDLLLELAQQQHRRATVERALAARN</sequence>
<comment type="caution">
    <text evidence="1">The sequence shown here is derived from an EMBL/GenBank/DDBJ whole genome shotgun (WGS) entry which is preliminary data.</text>
</comment>
<evidence type="ECO:0008006" key="3">
    <source>
        <dbReference type="Google" id="ProtNLM"/>
    </source>
</evidence>
<proteinExistence type="predicted"/>
<protein>
    <recommendedName>
        <fullName evidence="3">Transcriptional regulator, AbiEi antitoxin, Type IV TA system</fullName>
    </recommendedName>
</protein>
<evidence type="ECO:0000313" key="2">
    <source>
        <dbReference type="Proteomes" id="UP001500393"/>
    </source>
</evidence>
<accession>A0ABN2CP80</accession>
<organism evidence="1 2">
    <name type="scientific">Kribbella sancticallisti</name>
    <dbReference type="NCBI Taxonomy" id="460087"/>
    <lineage>
        <taxon>Bacteria</taxon>
        <taxon>Bacillati</taxon>
        <taxon>Actinomycetota</taxon>
        <taxon>Actinomycetes</taxon>
        <taxon>Propionibacteriales</taxon>
        <taxon>Kribbellaceae</taxon>
        <taxon>Kribbella</taxon>
    </lineage>
</organism>
<reference evidence="1 2" key="1">
    <citation type="journal article" date="2019" name="Int. J. Syst. Evol. Microbiol.">
        <title>The Global Catalogue of Microorganisms (GCM) 10K type strain sequencing project: providing services to taxonomists for standard genome sequencing and annotation.</title>
        <authorList>
            <consortium name="The Broad Institute Genomics Platform"/>
            <consortium name="The Broad Institute Genome Sequencing Center for Infectious Disease"/>
            <person name="Wu L."/>
            <person name="Ma J."/>
        </authorList>
    </citation>
    <scope>NUCLEOTIDE SEQUENCE [LARGE SCALE GENOMIC DNA]</scope>
    <source>
        <strain evidence="1 2">JCM 14969</strain>
    </source>
</reference>
<evidence type="ECO:0000313" key="1">
    <source>
        <dbReference type="EMBL" id="GAA1561900.1"/>
    </source>
</evidence>
<gene>
    <name evidence="1" type="ORF">GCM10009789_13930</name>
</gene>
<dbReference type="EMBL" id="BAAAOS010000010">
    <property type="protein sequence ID" value="GAA1561900.1"/>
    <property type="molecule type" value="Genomic_DNA"/>
</dbReference>
<dbReference type="Proteomes" id="UP001500393">
    <property type="component" value="Unassembled WGS sequence"/>
</dbReference>